<dbReference type="CDD" id="cd09272">
    <property type="entry name" value="RNase_HI_RT_Ty1"/>
    <property type="match status" value="1"/>
</dbReference>
<dbReference type="SUPFAM" id="SSF56672">
    <property type="entry name" value="DNA/RNA polymerases"/>
    <property type="match status" value="1"/>
</dbReference>
<evidence type="ECO:0000313" key="2">
    <source>
        <dbReference type="Proteomes" id="UP001165083"/>
    </source>
</evidence>
<dbReference type="EMBL" id="BSXW01000081">
    <property type="protein sequence ID" value="GMF11639.1"/>
    <property type="molecule type" value="Genomic_DNA"/>
</dbReference>
<dbReference type="Proteomes" id="UP001165083">
    <property type="component" value="Unassembled WGS sequence"/>
</dbReference>
<keyword evidence="2" id="KW-1185">Reference proteome</keyword>
<comment type="caution">
    <text evidence="1">The sequence shown here is derived from an EMBL/GenBank/DDBJ whole genome shotgun (WGS) entry which is preliminary data.</text>
</comment>
<dbReference type="PANTHER" id="PTHR11439">
    <property type="entry name" value="GAG-POL-RELATED RETROTRANSPOSON"/>
    <property type="match status" value="1"/>
</dbReference>
<proteinExistence type="predicted"/>
<dbReference type="InterPro" id="IPR043502">
    <property type="entry name" value="DNA/RNA_pol_sf"/>
</dbReference>
<gene>
    <name evidence="1" type="ORF">Plil01_000232400</name>
</gene>
<protein>
    <submittedName>
        <fullName evidence="1">Unnamed protein product</fullName>
    </submittedName>
</protein>
<accession>A0A9W6WPI5</accession>
<organism evidence="1 2">
    <name type="scientific">Phytophthora lilii</name>
    <dbReference type="NCBI Taxonomy" id="2077276"/>
    <lineage>
        <taxon>Eukaryota</taxon>
        <taxon>Sar</taxon>
        <taxon>Stramenopiles</taxon>
        <taxon>Oomycota</taxon>
        <taxon>Peronosporomycetes</taxon>
        <taxon>Peronosporales</taxon>
        <taxon>Peronosporaceae</taxon>
        <taxon>Phytophthora</taxon>
    </lineage>
</organism>
<sequence length="182" mass="20474">MKLHVVDTQLMRETTGSLLWLSNCTRPDITMAVNYLARFITQPTIGHWRAVKHLLRYLKGTPTTGIYFQHGHQTHTSVKPVMYLDADWAGDQEDAKSTFGGVLTINGAPITWYSKKQSTVALSTAEAEYIAAGTAVRDCLWIQQLLNGLRLHPESSPVYLHVDNQSAIKLWKRVDFPADEAH</sequence>
<evidence type="ECO:0000313" key="1">
    <source>
        <dbReference type="EMBL" id="GMF11639.1"/>
    </source>
</evidence>
<dbReference type="OrthoDB" id="121998at2759"/>
<name>A0A9W6WPI5_9STRA</name>
<reference evidence="1" key="1">
    <citation type="submission" date="2023-04" db="EMBL/GenBank/DDBJ databases">
        <title>Phytophthora lilii NBRC 32176.</title>
        <authorList>
            <person name="Ichikawa N."/>
            <person name="Sato H."/>
            <person name="Tonouchi N."/>
        </authorList>
    </citation>
    <scope>NUCLEOTIDE SEQUENCE</scope>
    <source>
        <strain evidence="1">NBRC 32176</strain>
    </source>
</reference>
<dbReference type="AlphaFoldDB" id="A0A9W6WPI5"/>
<dbReference type="PANTHER" id="PTHR11439:SF483">
    <property type="entry name" value="PEPTIDE SYNTHASE GLIP-LIKE, PUTATIVE (AFU_ORTHOLOGUE AFUA_3G12920)-RELATED"/>
    <property type="match status" value="1"/>
</dbReference>